<dbReference type="EMBL" id="MGAT01000002">
    <property type="protein sequence ID" value="OGK53364.1"/>
    <property type="molecule type" value="Genomic_DNA"/>
</dbReference>
<dbReference type="AlphaFoldDB" id="A0A1F7JCL7"/>
<dbReference type="Proteomes" id="UP000178857">
    <property type="component" value="Unassembled WGS sequence"/>
</dbReference>
<gene>
    <name evidence="3" type="ORF">A2970_02375</name>
</gene>
<sequence length="141" mass="15418">MKKSIDRPLLGLLVVFFLAFGLFITLTTFNKQLATLTRAKEESIPSSETSLIFAWPLTSSTSSTAPVEVNVFIRNANNVPISGRLVTLTTTLGSFSYNSQATDKSGKSTFYLSSTRAGIAEVTGMVDNQIQLKQKITIKFE</sequence>
<comment type="similarity">
    <text evidence="1">Belongs to the intimin/invasin family.</text>
</comment>
<proteinExistence type="inferred from homology"/>
<organism evidence="3 4">
    <name type="scientific">Candidatus Roizmanbacteria bacterium RIFCSPLOWO2_01_FULL_44_13</name>
    <dbReference type="NCBI Taxonomy" id="1802069"/>
    <lineage>
        <taxon>Bacteria</taxon>
        <taxon>Candidatus Roizmaniibacteriota</taxon>
    </lineage>
</organism>
<dbReference type="Pfam" id="PF02369">
    <property type="entry name" value="Big_1"/>
    <property type="match status" value="1"/>
</dbReference>
<dbReference type="Gene3D" id="2.60.40.10">
    <property type="entry name" value="Immunoglobulins"/>
    <property type="match status" value="1"/>
</dbReference>
<comment type="caution">
    <text evidence="3">The sequence shown here is derived from an EMBL/GenBank/DDBJ whole genome shotgun (WGS) entry which is preliminary data.</text>
</comment>
<evidence type="ECO:0000259" key="2">
    <source>
        <dbReference type="Pfam" id="PF02369"/>
    </source>
</evidence>
<dbReference type="InterPro" id="IPR003344">
    <property type="entry name" value="Big_1_dom"/>
</dbReference>
<evidence type="ECO:0000313" key="3">
    <source>
        <dbReference type="EMBL" id="OGK53364.1"/>
    </source>
</evidence>
<feature type="domain" description="Big-1" evidence="2">
    <location>
        <begin position="64"/>
        <end position="140"/>
    </location>
</feature>
<protein>
    <recommendedName>
        <fullName evidence="2">Big-1 domain-containing protein</fullName>
    </recommendedName>
</protein>
<accession>A0A1F7JCL7</accession>
<dbReference type="InterPro" id="IPR008964">
    <property type="entry name" value="Invasin/intimin_cell_adhesion"/>
</dbReference>
<dbReference type="InterPro" id="IPR013783">
    <property type="entry name" value="Ig-like_fold"/>
</dbReference>
<reference evidence="3 4" key="1">
    <citation type="journal article" date="2016" name="Nat. Commun.">
        <title>Thousands of microbial genomes shed light on interconnected biogeochemical processes in an aquifer system.</title>
        <authorList>
            <person name="Anantharaman K."/>
            <person name="Brown C.T."/>
            <person name="Hug L.A."/>
            <person name="Sharon I."/>
            <person name="Castelle C.J."/>
            <person name="Probst A.J."/>
            <person name="Thomas B.C."/>
            <person name="Singh A."/>
            <person name="Wilkins M.J."/>
            <person name="Karaoz U."/>
            <person name="Brodie E.L."/>
            <person name="Williams K.H."/>
            <person name="Hubbard S.S."/>
            <person name="Banfield J.F."/>
        </authorList>
    </citation>
    <scope>NUCLEOTIDE SEQUENCE [LARGE SCALE GENOMIC DNA]</scope>
</reference>
<evidence type="ECO:0000313" key="4">
    <source>
        <dbReference type="Proteomes" id="UP000178857"/>
    </source>
</evidence>
<evidence type="ECO:0000256" key="1">
    <source>
        <dbReference type="ARBA" id="ARBA00010116"/>
    </source>
</evidence>
<name>A0A1F7JCL7_9BACT</name>
<dbReference type="SUPFAM" id="SSF49373">
    <property type="entry name" value="Invasin/intimin cell-adhesion fragments"/>
    <property type="match status" value="1"/>
</dbReference>
<dbReference type="STRING" id="1802069.A2970_02375"/>